<dbReference type="Pfam" id="PF01040">
    <property type="entry name" value="UbiA"/>
    <property type="match status" value="1"/>
</dbReference>
<dbReference type="InterPro" id="IPR000537">
    <property type="entry name" value="UbiA_prenyltransferase"/>
</dbReference>
<keyword evidence="5 7" id="KW-1133">Transmembrane helix</keyword>
<reference evidence="8 9" key="1">
    <citation type="submission" date="2024-01" db="EMBL/GenBank/DDBJ databases">
        <title>The genomes of 5 underutilized Papilionoideae crops provide insights into root nodulation and disease resistanc.</title>
        <authorList>
            <person name="Jiang F."/>
        </authorList>
    </citation>
    <scope>NUCLEOTIDE SEQUENCE [LARGE SCALE GENOMIC DNA]</scope>
    <source>
        <strain evidence="8">LVBAO_FW01</strain>
        <tissue evidence="8">Leaves</tissue>
    </source>
</reference>
<name>A0AAN9KGL6_CANGL</name>
<comment type="caution">
    <text evidence="8">The sequence shown here is derived from an EMBL/GenBank/DDBJ whole genome shotgun (WGS) entry which is preliminary data.</text>
</comment>
<keyword evidence="6 7" id="KW-0472">Membrane</keyword>
<evidence type="ECO:0000256" key="4">
    <source>
        <dbReference type="ARBA" id="ARBA00022692"/>
    </source>
</evidence>
<proteinExistence type="inferred from homology"/>
<evidence type="ECO:0000256" key="5">
    <source>
        <dbReference type="ARBA" id="ARBA00022989"/>
    </source>
</evidence>
<dbReference type="PANTHER" id="PTHR43009:SF6">
    <property type="entry name" value="HOMOGENTISATE PHYTYLTRANSFERASE 1, CHLOROPLASTIC"/>
    <property type="match status" value="1"/>
</dbReference>
<evidence type="ECO:0000256" key="6">
    <source>
        <dbReference type="ARBA" id="ARBA00023136"/>
    </source>
</evidence>
<evidence type="ECO:0000313" key="8">
    <source>
        <dbReference type="EMBL" id="KAK7315369.1"/>
    </source>
</evidence>
<keyword evidence="9" id="KW-1185">Reference proteome</keyword>
<protein>
    <submittedName>
        <fullName evidence="8">Uncharacterized protein</fullName>
    </submittedName>
</protein>
<evidence type="ECO:0000256" key="1">
    <source>
        <dbReference type="ARBA" id="ARBA00004508"/>
    </source>
</evidence>
<comment type="subcellular location">
    <subcellularLocation>
        <location evidence="1">Plastid</location>
        <location evidence="1">Chloroplast membrane</location>
        <topology evidence="1">Multi-pass membrane protein</topology>
    </subcellularLocation>
</comment>
<dbReference type="EMBL" id="JAYMYQ010000008">
    <property type="protein sequence ID" value="KAK7315369.1"/>
    <property type="molecule type" value="Genomic_DNA"/>
</dbReference>
<sequence length="321" mass="35614">MVVESLKNCCSLISLPFPVAIAAAKCPILSFACDPANSNAGPRLDTRFLADSHSTPPTIIPLGRTGRKEEDFMGELEIGGEEIWLQVFKARYGIHGGLLQPDQVHPKRCSWLRQEHWTGKIGSIKESCGVCAPVEVEEISGACSNVHSSCSDSCTSTRSLLTYAGFIIHPIVFFKTVLDEHALNSIYVYKRPVIFSRSLIFATIFMSFFIIAMALFKDIPDIEGDRIFGIQTLAVLFGQKQIFWTCIVLLEIGYGVGILMGVTSPYLWSKIITGLGHVILASVLWYHVKSVDLGSSASTTAFYEFIWKLLSVEYFLIPFIR</sequence>
<comment type="similarity">
    <text evidence="2">Belongs to the UbiA prenyltransferase family.</text>
</comment>
<dbReference type="Proteomes" id="UP001367508">
    <property type="component" value="Unassembled WGS sequence"/>
</dbReference>
<dbReference type="GO" id="GO:0016765">
    <property type="term" value="F:transferase activity, transferring alkyl or aryl (other than methyl) groups"/>
    <property type="evidence" value="ECO:0007669"/>
    <property type="project" value="InterPro"/>
</dbReference>
<dbReference type="AlphaFoldDB" id="A0AAN9KGL6"/>
<organism evidence="8 9">
    <name type="scientific">Canavalia gladiata</name>
    <name type="common">Sword bean</name>
    <name type="synonym">Dolichos gladiatus</name>
    <dbReference type="NCBI Taxonomy" id="3824"/>
    <lineage>
        <taxon>Eukaryota</taxon>
        <taxon>Viridiplantae</taxon>
        <taxon>Streptophyta</taxon>
        <taxon>Embryophyta</taxon>
        <taxon>Tracheophyta</taxon>
        <taxon>Spermatophyta</taxon>
        <taxon>Magnoliopsida</taxon>
        <taxon>eudicotyledons</taxon>
        <taxon>Gunneridae</taxon>
        <taxon>Pentapetalae</taxon>
        <taxon>rosids</taxon>
        <taxon>fabids</taxon>
        <taxon>Fabales</taxon>
        <taxon>Fabaceae</taxon>
        <taxon>Papilionoideae</taxon>
        <taxon>50 kb inversion clade</taxon>
        <taxon>NPAAA clade</taxon>
        <taxon>indigoferoid/millettioid clade</taxon>
        <taxon>Phaseoleae</taxon>
        <taxon>Canavalia</taxon>
    </lineage>
</organism>
<evidence type="ECO:0000256" key="7">
    <source>
        <dbReference type="SAM" id="Phobius"/>
    </source>
</evidence>
<evidence type="ECO:0000256" key="3">
    <source>
        <dbReference type="ARBA" id="ARBA00022679"/>
    </source>
</evidence>
<keyword evidence="4 7" id="KW-0812">Transmembrane</keyword>
<feature type="transmembrane region" description="Helical" evidence="7">
    <location>
        <begin position="300"/>
        <end position="320"/>
    </location>
</feature>
<dbReference type="Gene3D" id="1.20.120.1780">
    <property type="entry name" value="UbiA prenyltransferase"/>
    <property type="match status" value="1"/>
</dbReference>
<dbReference type="PANTHER" id="PTHR43009">
    <property type="entry name" value="HOMOGENTISATE SOLANESYLTRANSFERASE, CHLOROPLASTIC"/>
    <property type="match status" value="1"/>
</dbReference>
<feature type="transmembrane region" description="Helical" evidence="7">
    <location>
        <begin position="267"/>
        <end position="288"/>
    </location>
</feature>
<gene>
    <name evidence="8" type="ORF">VNO77_33915</name>
</gene>
<evidence type="ECO:0000313" key="9">
    <source>
        <dbReference type="Proteomes" id="UP001367508"/>
    </source>
</evidence>
<feature type="transmembrane region" description="Helical" evidence="7">
    <location>
        <begin position="242"/>
        <end position="260"/>
    </location>
</feature>
<accession>A0AAN9KGL6</accession>
<dbReference type="GO" id="GO:0031969">
    <property type="term" value="C:chloroplast membrane"/>
    <property type="evidence" value="ECO:0007669"/>
    <property type="project" value="UniProtKB-SubCell"/>
</dbReference>
<feature type="transmembrane region" description="Helical" evidence="7">
    <location>
        <begin position="199"/>
        <end position="216"/>
    </location>
</feature>
<evidence type="ECO:0000256" key="2">
    <source>
        <dbReference type="ARBA" id="ARBA00005985"/>
    </source>
</evidence>
<keyword evidence="3" id="KW-0808">Transferase</keyword>